<keyword evidence="5" id="KW-0677">Repeat</keyword>
<proteinExistence type="predicted"/>
<keyword evidence="7" id="KW-0472">Membrane</keyword>
<organism evidence="14">
    <name type="scientific">Nakamurella sp. A5-74</name>
    <dbReference type="NCBI Taxonomy" id="3158264"/>
    <lineage>
        <taxon>Bacteria</taxon>
        <taxon>Bacillati</taxon>
        <taxon>Actinomycetota</taxon>
        <taxon>Actinomycetes</taxon>
        <taxon>Nakamurellales</taxon>
        <taxon>Nakamurellaceae</taxon>
        <taxon>Nakamurella</taxon>
    </lineage>
</organism>
<dbReference type="InterPro" id="IPR011047">
    <property type="entry name" value="Quinoprotein_ADH-like_sf"/>
</dbReference>
<dbReference type="GO" id="GO:0016798">
    <property type="term" value="F:hydrolase activity, acting on glycosyl bonds"/>
    <property type="evidence" value="ECO:0007669"/>
    <property type="project" value="UniProtKB-KW"/>
</dbReference>
<evidence type="ECO:0000256" key="4">
    <source>
        <dbReference type="ARBA" id="ARBA00022729"/>
    </source>
</evidence>
<dbReference type="SMART" id="SM00089">
    <property type="entry name" value="PKD"/>
    <property type="match status" value="6"/>
</dbReference>
<reference evidence="14" key="1">
    <citation type="submission" date="2024-05" db="EMBL/GenBank/DDBJ databases">
        <authorList>
            <person name="Cai S.Y."/>
            <person name="Jin L.M."/>
            <person name="Li H.R."/>
        </authorList>
    </citation>
    <scope>NUCLEOTIDE SEQUENCE</scope>
    <source>
        <strain evidence="14">A5-74</strain>
    </source>
</reference>
<dbReference type="PROSITE" id="PS50093">
    <property type="entry name" value="PKD"/>
    <property type="match status" value="6"/>
</dbReference>
<dbReference type="GO" id="GO:0042995">
    <property type="term" value="C:cell projection"/>
    <property type="evidence" value="ECO:0007669"/>
    <property type="project" value="UniProtKB-SubCell"/>
</dbReference>
<keyword evidence="10" id="KW-0378">Hydrolase</keyword>
<dbReference type="SUPFAM" id="SSF49299">
    <property type="entry name" value="PKD domain"/>
    <property type="match status" value="6"/>
</dbReference>
<feature type="domain" description="PKD" evidence="12">
    <location>
        <begin position="1367"/>
        <end position="1455"/>
    </location>
</feature>
<evidence type="ECO:0000256" key="7">
    <source>
        <dbReference type="ARBA" id="ARBA00023136"/>
    </source>
</evidence>
<dbReference type="SUPFAM" id="SSF50998">
    <property type="entry name" value="Quinoprotein alcohol dehydrogenase-like"/>
    <property type="match status" value="1"/>
</dbReference>
<dbReference type="InterPro" id="IPR013783">
    <property type="entry name" value="Ig-like_fold"/>
</dbReference>
<dbReference type="CDD" id="cd00146">
    <property type="entry name" value="PKD"/>
    <property type="match status" value="3"/>
</dbReference>
<keyword evidence="10" id="KW-0326">Glycosidase</keyword>
<dbReference type="InterPro" id="IPR024982">
    <property type="entry name" value="Rax2-like_C"/>
</dbReference>
<dbReference type="SUPFAM" id="SSF49265">
    <property type="entry name" value="Fibronectin type III"/>
    <property type="match status" value="1"/>
</dbReference>
<dbReference type="SUPFAM" id="SSF49899">
    <property type="entry name" value="Concanavalin A-like lectins/glucanases"/>
    <property type="match status" value="2"/>
</dbReference>
<keyword evidence="3" id="KW-0812">Transmembrane</keyword>
<dbReference type="SMART" id="SM00282">
    <property type="entry name" value="LamG"/>
    <property type="match status" value="2"/>
</dbReference>
<keyword evidence="9" id="KW-0966">Cell projection</keyword>
<evidence type="ECO:0000259" key="13">
    <source>
        <dbReference type="PROSITE" id="PS50853"/>
    </source>
</evidence>
<dbReference type="Gene3D" id="2.60.120.200">
    <property type="match status" value="2"/>
</dbReference>
<keyword evidence="4" id="KW-0732">Signal</keyword>
<dbReference type="InterPro" id="IPR006558">
    <property type="entry name" value="LamG-like"/>
</dbReference>
<evidence type="ECO:0000256" key="2">
    <source>
        <dbReference type="ARBA" id="ARBA00004316"/>
    </source>
</evidence>
<evidence type="ECO:0000256" key="10">
    <source>
        <dbReference type="ARBA" id="ARBA00023295"/>
    </source>
</evidence>
<sequence length="1758" mass="179842">MSSFTRLRRTLSSLSSGALVVSAVIVAPVAVTLATASSASADVSPIAPEQSQLATADALPTAQINGVAWTQALTGNTVFVGGSFSTARPAGAAPGSQQVTRNNLMSYTLSTGVMTSWAPVLDGQVRAMAISPDGTKLFVGGDFNNASGQVRSKIAAYSTSTGALLTTFAPSFSGSVRSLVATNTTVYAGGDFTKVNGNWRLRLAAIRISDGALLGWSPQAERVVTALAISTDTTRVIAGGQFTTINTAASYGLAEIDASSGALLPTNIDQTVRVAGPNAAITSLKVSGDFVYGSAFTFGTGGNLEGMFKLDVATGNVVLLEDCHGDTYDIAPIGSIIYTVSHAHYCSTVGAFPQSDPWATNMRHALAFTDQVTGTLGHNIYGSYTDWFGTPSPSMHQWFPDMTNGTASGQSQAAWSVTGNSGYVVLAGEFPTVNGSGQQGLVRFQPRATAAAKTQGPRLYGSTWPLRLTAQGGTRVRIAWEANWDRDSRKLTYTLSRNGTVISTQQLDSSFWELPAMIFTDTNLTPGQTYTYRVTATDADGNLQRTDIVPITTPTTGGWSNYAQSVVDDGASLYYRLGDSSTSAEVDYAGLNDGAVTGVTRGTSGAIAGDSDASSTFTGNGGSMIASSKQLTGPNVFTTEAWVRTTSTSGGKIIGFGNSATGDSSGYDRHTYMDNAGHIFFGVYPNTVAVLSSPDTYNDGQWHQIVSSLGAGGMQLWIDGRLIASRADVTSGQEYGGYWRVGGDNLGGWPNQPGSNYLAGDIDEVSVYPTVLNKLTVQKHFTQAGGSLPTAPADAYGAAVFNDSPSLYWRLGDAAGATVADASGNADPGVVSGGVTFGRPGALDLNNTAVATDGTNGVVASSKAFSNPTTYSEELWFNTTTTNGGKLIGFGDQQSASSNNYDRHVWMQNDGTLVFGTYTGDLNTITSPASYNDGTWHHMVATQGGDGMKLYVDGALVGTHPQTGAQSYTGYWRIGGDPVWFGSNSWYFAGDIDEVAVYPSVLSASAVAQHHSLGAAVNQLPTASFTSSSVNLAVSVDGSGSTDPDGTVASYSWNWGDGSADTTGTSATATHTYAAAGTKSVTLTVTDNRGGKSTAVSKDVTVTAANQLPTASFTSSSADLVASVDGSDSSDPDGTVASYSWNWGDGSADTTGTSATATHTYAAAGTYTVTLTVTDDRGGKSTPVSKQVTVSAANQVPTASFTASSANLVASVDGSGSSDPDGTVAGYSWKWGDTSADTTGASATATHTYTAAGTYTVTLTVTDDRGGKSTPVSKQVTVSAANQVPTASFTASSANLVASVDGSGSSDPDGTVASYSWNWGDTTPAGSGATATHTYAAAGTYTVTLTVTDDRGGKSTPVSKQVTVSAANQVPTASFTASSANLVASVDGSGSSDPDGTVASYSWNWGDTTPAGSGATATHTYTAAGTYTVTLTVTDDRGGKSTPVSKQVTVSAANQLPTASFTSSSANLVASVDGSGSSDPDGTVAGYSWKWGDTSADTTGASATATHTYTAAGTYTVTLTVTDNKGGKSAAVSKQVTVTAPAGPVVVAQDTFTRTVTNSWGTAETGGAWTASNASQVSVGSGVGVIRIITKGTGPTMSLNALSAQGLSGAFEFSGDKVATGGGTYITAMVRRSAAGDYRVKVRLVADNTIQLSVGRLLGSTESAFQTITVPGVTYTPGARIKVSFEVTNSSATVTTLRAKAWSAAGTEPAAWQVSGTDSSAGLQTAGSLQLQTYMSGTSTNAPLALSFDNLVVRRLPA</sequence>
<evidence type="ECO:0000256" key="3">
    <source>
        <dbReference type="ARBA" id="ARBA00022692"/>
    </source>
</evidence>
<dbReference type="CDD" id="cd00110">
    <property type="entry name" value="LamG"/>
    <property type="match status" value="1"/>
</dbReference>
<protein>
    <submittedName>
        <fullName evidence="14">PKD domain-containing protein</fullName>
    </submittedName>
</protein>
<dbReference type="Gene3D" id="2.60.40.10">
    <property type="entry name" value="Immunoglobulins"/>
    <property type="match status" value="7"/>
</dbReference>
<keyword evidence="6" id="KW-1133">Transmembrane helix</keyword>
<dbReference type="PROSITE" id="PS50853">
    <property type="entry name" value="FN3"/>
    <property type="match status" value="1"/>
</dbReference>
<evidence type="ECO:0000313" key="14">
    <source>
        <dbReference type="EMBL" id="XCG62934.1"/>
    </source>
</evidence>
<feature type="domain" description="PKD" evidence="12">
    <location>
        <begin position="1453"/>
        <end position="1545"/>
    </location>
</feature>
<evidence type="ECO:0000259" key="12">
    <source>
        <dbReference type="PROSITE" id="PS50093"/>
    </source>
</evidence>
<dbReference type="Pfam" id="PF12768">
    <property type="entry name" value="Rax2"/>
    <property type="match status" value="1"/>
</dbReference>
<dbReference type="InterPro" id="IPR036116">
    <property type="entry name" value="FN3_sf"/>
</dbReference>
<feature type="domain" description="PKD" evidence="12">
    <location>
        <begin position="1105"/>
        <end position="1195"/>
    </location>
</feature>
<dbReference type="PANTHER" id="PTHR46730">
    <property type="entry name" value="POLYCYSTIN-1"/>
    <property type="match status" value="1"/>
</dbReference>
<feature type="domain" description="PKD" evidence="12">
    <location>
        <begin position="1281"/>
        <end position="1369"/>
    </location>
</feature>
<dbReference type="GO" id="GO:0005261">
    <property type="term" value="F:monoatomic cation channel activity"/>
    <property type="evidence" value="ECO:0007669"/>
    <property type="project" value="TreeGrafter"/>
</dbReference>
<dbReference type="Pfam" id="PF13385">
    <property type="entry name" value="Laminin_G_3"/>
    <property type="match status" value="2"/>
</dbReference>
<evidence type="ECO:0000256" key="1">
    <source>
        <dbReference type="ARBA" id="ARBA00004141"/>
    </source>
</evidence>
<dbReference type="GO" id="GO:0000272">
    <property type="term" value="P:polysaccharide catabolic process"/>
    <property type="evidence" value="ECO:0007669"/>
    <property type="project" value="UniProtKB-KW"/>
</dbReference>
<evidence type="ECO:0000256" key="11">
    <source>
        <dbReference type="ARBA" id="ARBA00023326"/>
    </source>
</evidence>
<name>A0AAU8DLC4_9ACTN</name>
<feature type="domain" description="PKD" evidence="12">
    <location>
        <begin position="1017"/>
        <end position="1107"/>
    </location>
</feature>
<dbReference type="GO" id="GO:0006816">
    <property type="term" value="P:calcium ion transport"/>
    <property type="evidence" value="ECO:0007669"/>
    <property type="project" value="TreeGrafter"/>
</dbReference>
<dbReference type="GO" id="GO:0005886">
    <property type="term" value="C:plasma membrane"/>
    <property type="evidence" value="ECO:0007669"/>
    <property type="project" value="TreeGrafter"/>
</dbReference>
<dbReference type="EMBL" id="CP159218">
    <property type="protein sequence ID" value="XCG62934.1"/>
    <property type="molecule type" value="Genomic_DNA"/>
</dbReference>
<keyword evidence="11" id="KW-0119">Carbohydrate metabolism</keyword>
<feature type="domain" description="PKD" evidence="12">
    <location>
        <begin position="1193"/>
        <end position="1283"/>
    </location>
</feature>
<dbReference type="InterPro" id="IPR000601">
    <property type="entry name" value="PKD_dom"/>
</dbReference>
<dbReference type="RefSeq" id="WP_353648549.1">
    <property type="nucleotide sequence ID" value="NZ_CP159218.1"/>
</dbReference>
<feature type="domain" description="Fibronectin type-III" evidence="13">
    <location>
        <begin position="462"/>
        <end position="556"/>
    </location>
</feature>
<evidence type="ECO:0000256" key="5">
    <source>
        <dbReference type="ARBA" id="ARBA00022737"/>
    </source>
</evidence>
<evidence type="ECO:0000256" key="9">
    <source>
        <dbReference type="ARBA" id="ARBA00023273"/>
    </source>
</evidence>
<dbReference type="CDD" id="cd00063">
    <property type="entry name" value="FN3"/>
    <property type="match status" value="1"/>
</dbReference>
<dbReference type="InterPro" id="IPR001791">
    <property type="entry name" value="Laminin_G"/>
</dbReference>
<dbReference type="PANTHER" id="PTHR46730:SF4">
    <property type="entry name" value="POLYCYSTIC KIDNEY DISEASE PROTEIN 1-LIKE 1"/>
    <property type="match status" value="1"/>
</dbReference>
<evidence type="ECO:0000256" key="8">
    <source>
        <dbReference type="ARBA" id="ARBA00023157"/>
    </source>
</evidence>
<dbReference type="InterPro" id="IPR013320">
    <property type="entry name" value="ConA-like_dom_sf"/>
</dbReference>
<evidence type="ECO:0000256" key="6">
    <source>
        <dbReference type="ARBA" id="ARBA00022989"/>
    </source>
</evidence>
<keyword evidence="11" id="KW-0624">Polysaccharide degradation</keyword>
<dbReference type="InterPro" id="IPR003961">
    <property type="entry name" value="FN3_dom"/>
</dbReference>
<gene>
    <name evidence="14" type="ORF">ABLG96_17195</name>
</gene>
<accession>A0AAU8DLC4</accession>
<comment type="subcellular location">
    <subcellularLocation>
        <location evidence="2">Cell projection</location>
    </subcellularLocation>
    <subcellularLocation>
        <location evidence="1">Membrane</location>
        <topology evidence="1">Multi-pass membrane protein</topology>
    </subcellularLocation>
</comment>
<dbReference type="SMART" id="SM00560">
    <property type="entry name" value="LamGL"/>
    <property type="match status" value="1"/>
</dbReference>
<dbReference type="InterPro" id="IPR022409">
    <property type="entry name" value="PKD/Chitinase_dom"/>
</dbReference>
<dbReference type="InterPro" id="IPR035986">
    <property type="entry name" value="PKD_dom_sf"/>
</dbReference>
<dbReference type="SMART" id="SM00060">
    <property type="entry name" value="FN3"/>
    <property type="match status" value="1"/>
</dbReference>
<keyword evidence="8" id="KW-1015">Disulfide bond</keyword>
<dbReference type="Pfam" id="PF18911">
    <property type="entry name" value="PKD_4"/>
    <property type="match status" value="6"/>
</dbReference>